<sequence length="239" mass="25747">MQPYREGKRSYLSQYIAGVHIHWEDAQVAVALPQTAPIWSSAVYHGGQWMGNRILNQMVHYQFDCTDPAEYLRLSCMESGYVPEQTVGLLTAAKVSHASVVEQEADECSLLCITTAGTSNAARSGMPRRVFSAYESLKPGTINSILVLDGKLSNAAILNLFMTATEAKCAALSDLGIIDAETGRVATGTTTDAIALAVIDSGRYEPVHNYAGTATTLGHAVGQLVYNTVYESVKTQHEA</sequence>
<dbReference type="InterPro" id="IPR002808">
    <property type="entry name" value="AdoCbi_amidolase"/>
</dbReference>
<organism evidence="1 2">
    <name type="scientific">Paenibacillus alvei</name>
    <name type="common">Bacillus alvei</name>
    <dbReference type="NCBI Taxonomy" id="44250"/>
    <lineage>
        <taxon>Bacteria</taxon>
        <taxon>Bacillati</taxon>
        <taxon>Bacillota</taxon>
        <taxon>Bacilli</taxon>
        <taxon>Bacillales</taxon>
        <taxon>Paenibacillaceae</taxon>
        <taxon>Paenibacillus</taxon>
    </lineage>
</organism>
<protein>
    <submittedName>
        <fullName evidence="1">Adenosylcobinamide amidohydrolase</fullName>
    </submittedName>
</protein>
<gene>
    <name evidence="1" type="ORF">M5X12_00510</name>
</gene>
<proteinExistence type="predicted"/>
<dbReference type="RefSeq" id="WP_268599793.1">
    <property type="nucleotide sequence ID" value="NZ_JAMDNP010000001.1"/>
</dbReference>
<keyword evidence="2" id="KW-1185">Reference proteome</keyword>
<dbReference type="Proteomes" id="UP001527181">
    <property type="component" value="Unassembled WGS sequence"/>
</dbReference>
<comment type="caution">
    <text evidence="1">The sequence shown here is derived from an EMBL/GenBank/DDBJ whole genome shotgun (WGS) entry which is preliminary data.</text>
</comment>
<dbReference type="InterPro" id="IPR052209">
    <property type="entry name" value="CbiZ"/>
</dbReference>
<dbReference type="EMBL" id="JAMDNP010000001">
    <property type="protein sequence ID" value="MCY9759043.1"/>
    <property type="molecule type" value="Genomic_DNA"/>
</dbReference>
<reference evidence="1 2" key="1">
    <citation type="submission" date="2022-05" db="EMBL/GenBank/DDBJ databases">
        <title>Genome Sequencing of Bee-Associated Microbes.</title>
        <authorList>
            <person name="Dunlap C."/>
        </authorList>
    </citation>
    <scope>NUCLEOTIDE SEQUENCE [LARGE SCALE GENOMIC DNA]</scope>
    <source>
        <strain evidence="1 2">NRRL B-04010</strain>
    </source>
</reference>
<accession>A0ABT4GR27</accession>
<evidence type="ECO:0000313" key="1">
    <source>
        <dbReference type="EMBL" id="MCY9759043.1"/>
    </source>
</evidence>
<dbReference type="PANTHER" id="PTHR35336">
    <property type="entry name" value="ADENOSYLCOBINAMIDE AMIDOHYDROLASE"/>
    <property type="match status" value="1"/>
</dbReference>
<evidence type="ECO:0000313" key="2">
    <source>
        <dbReference type="Proteomes" id="UP001527181"/>
    </source>
</evidence>
<dbReference type="Pfam" id="PF01955">
    <property type="entry name" value="CbiZ"/>
    <property type="match status" value="1"/>
</dbReference>
<name>A0ABT4GR27_PAEAL</name>
<dbReference type="PANTHER" id="PTHR35336:SF5">
    <property type="entry name" value="ADENOSYLCOBINAMIDE AMIDOHYDROLASE"/>
    <property type="match status" value="1"/>
</dbReference>